<evidence type="ECO:0008006" key="4">
    <source>
        <dbReference type="Google" id="ProtNLM"/>
    </source>
</evidence>
<reference evidence="2 3" key="1">
    <citation type="submission" date="2020-08" db="EMBL/GenBank/DDBJ databases">
        <title>The Agave Microbiome: Exploring the role of microbial communities in plant adaptations to desert environments.</title>
        <authorList>
            <person name="Partida-Martinez L.P."/>
        </authorList>
    </citation>
    <scope>NUCLEOTIDE SEQUENCE [LARGE SCALE GENOMIC DNA]</scope>
    <source>
        <strain evidence="2 3">AS2.23</strain>
    </source>
</reference>
<evidence type="ECO:0000313" key="2">
    <source>
        <dbReference type="EMBL" id="MBB2903632.1"/>
    </source>
</evidence>
<feature type="compositionally biased region" description="Gly residues" evidence="1">
    <location>
        <begin position="86"/>
        <end position="100"/>
    </location>
</feature>
<sequence length="116" mass="11110">MLAIAAVAGTAALLGCGQPAAPATSQRLAVCVSPTDAMPAGKEVAVEMRQGETVVAAGSTAVGTVYQAEVPIGTDIDVFADGQLVGTGGSSQGNEGGGEGPTMYMSGPGCPATAPS</sequence>
<accession>A0A7W4XZJ6</accession>
<gene>
    <name evidence="2" type="ORF">FHR75_004475</name>
</gene>
<dbReference type="Proteomes" id="UP000533269">
    <property type="component" value="Unassembled WGS sequence"/>
</dbReference>
<organism evidence="2 3">
    <name type="scientific">Kineococcus radiotolerans</name>
    <dbReference type="NCBI Taxonomy" id="131568"/>
    <lineage>
        <taxon>Bacteria</taxon>
        <taxon>Bacillati</taxon>
        <taxon>Actinomycetota</taxon>
        <taxon>Actinomycetes</taxon>
        <taxon>Kineosporiales</taxon>
        <taxon>Kineosporiaceae</taxon>
        <taxon>Kineococcus</taxon>
    </lineage>
</organism>
<evidence type="ECO:0000256" key="1">
    <source>
        <dbReference type="SAM" id="MobiDB-lite"/>
    </source>
</evidence>
<dbReference type="EMBL" id="JACHVY010000012">
    <property type="protein sequence ID" value="MBB2903632.1"/>
    <property type="molecule type" value="Genomic_DNA"/>
</dbReference>
<dbReference type="RefSeq" id="WP_183393228.1">
    <property type="nucleotide sequence ID" value="NZ_JACHVY010000012.1"/>
</dbReference>
<name>A0A7W4XZJ6_KINRA</name>
<protein>
    <recommendedName>
        <fullName evidence="4">Lipoprotein</fullName>
    </recommendedName>
</protein>
<dbReference type="AlphaFoldDB" id="A0A7W4XZJ6"/>
<comment type="caution">
    <text evidence="2">The sequence shown here is derived from an EMBL/GenBank/DDBJ whole genome shotgun (WGS) entry which is preliminary data.</text>
</comment>
<feature type="region of interest" description="Disordered" evidence="1">
    <location>
        <begin position="86"/>
        <end position="116"/>
    </location>
</feature>
<evidence type="ECO:0000313" key="3">
    <source>
        <dbReference type="Proteomes" id="UP000533269"/>
    </source>
</evidence>
<proteinExistence type="predicted"/>
<reference evidence="2 3" key="2">
    <citation type="submission" date="2020-08" db="EMBL/GenBank/DDBJ databases">
        <authorList>
            <person name="Partida-Martinez L."/>
            <person name="Huntemann M."/>
            <person name="Clum A."/>
            <person name="Wang J."/>
            <person name="Palaniappan K."/>
            <person name="Ritter S."/>
            <person name="Chen I.-M."/>
            <person name="Stamatis D."/>
            <person name="Reddy T."/>
            <person name="O'Malley R."/>
            <person name="Daum C."/>
            <person name="Shapiro N."/>
            <person name="Ivanova N."/>
            <person name="Kyrpides N."/>
            <person name="Woyke T."/>
        </authorList>
    </citation>
    <scope>NUCLEOTIDE SEQUENCE [LARGE SCALE GENOMIC DNA]</scope>
    <source>
        <strain evidence="2 3">AS2.23</strain>
    </source>
</reference>